<gene>
    <name evidence="1" type="ORF">OWV82_019755</name>
</gene>
<sequence length="588" mass="65761">MGVKNLWDILESCKKTLPLHHLQNKRVCIDLSCWMVQLQSVNKSYRPQINKLYLRGLFHRLRALIALNCSLIFVADGSIPAIKLSTYRRRLNAGSEVTQDDKNLDKVSSLRRNMGSEFSCMIKEAKALGLALGIPCLDGIEEAEAQCALLNLESLCDGCFSSDSDIFLFGARTVYRDICLGEGGHVVCYEMADIERKLGFGRNSLITLALILGSDYSQGLHGLGPESASQIVKSVGENVVLQRIASEGLSFVKKAKNSKKDRHFSKCNNKTDSINQEININGSDHSSERENPFSQVIDAYLNPKCYSADSEAVHRVLTQHPFQRARLHQICEQFFEWPPEKTDKYILPKIAERDLWRFANLRLTSSELGIELPLLKVPVKCPVTEIIKRRKLQGKECFEVSWEAFYGLKSSVVPADLIEGACPEKIVDFENTRAQAKPKKSKPRSSAAEIDQKLKALLLDIESKSSTNHNASFSSRATVTLEDGTAAAKADFTRQHQLLDEESEINTDGNSIMTRHPTGSTVTKNEIIDLVSPSPVQSRNVSRTRDMNCQLINAIELSDSETESSPEHERKARELKLFIASIRDDDIS</sequence>
<evidence type="ECO:0000313" key="2">
    <source>
        <dbReference type="Proteomes" id="UP001164539"/>
    </source>
</evidence>
<proteinExistence type="predicted"/>
<comment type="caution">
    <text evidence="1">The sequence shown here is derived from an EMBL/GenBank/DDBJ whole genome shotgun (WGS) entry which is preliminary data.</text>
</comment>
<evidence type="ECO:0000313" key="1">
    <source>
        <dbReference type="EMBL" id="KAJ4706055.1"/>
    </source>
</evidence>
<accession>A0ACC1X3S6</accession>
<reference evidence="1 2" key="1">
    <citation type="journal article" date="2023" name="Science">
        <title>Complex scaffold remodeling in plant triterpene biosynthesis.</title>
        <authorList>
            <person name="De La Pena R."/>
            <person name="Hodgson H."/>
            <person name="Liu J.C."/>
            <person name="Stephenson M.J."/>
            <person name="Martin A.C."/>
            <person name="Owen C."/>
            <person name="Harkess A."/>
            <person name="Leebens-Mack J."/>
            <person name="Jimenez L.E."/>
            <person name="Osbourn A."/>
            <person name="Sattely E.S."/>
        </authorList>
    </citation>
    <scope>NUCLEOTIDE SEQUENCE [LARGE SCALE GENOMIC DNA]</scope>
    <source>
        <strain evidence="2">cv. JPN11</strain>
        <tissue evidence="1">Leaf</tissue>
    </source>
</reference>
<organism evidence="1 2">
    <name type="scientific">Melia azedarach</name>
    <name type="common">Chinaberry tree</name>
    <dbReference type="NCBI Taxonomy" id="155640"/>
    <lineage>
        <taxon>Eukaryota</taxon>
        <taxon>Viridiplantae</taxon>
        <taxon>Streptophyta</taxon>
        <taxon>Embryophyta</taxon>
        <taxon>Tracheophyta</taxon>
        <taxon>Spermatophyta</taxon>
        <taxon>Magnoliopsida</taxon>
        <taxon>eudicotyledons</taxon>
        <taxon>Gunneridae</taxon>
        <taxon>Pentapetalae</taxon>
        <taxon>rosids</taxon>
        <taxon>malvids</taxon>
        <taxon>Sapindales</taxon>
        <taxon>Meliaceae</taxon>
        <taxon>Melia</taxon>
    </lineage>
</organism>
<name>A0ACC1X3S6_MELAZ</name>
<dbReference type="EMBL" id="CM051404">
    <property type="protein sequence ID" value="KAJ4706055.1"/>
    <property type="molecule type" value="Genomic_DNA"/>
</dbReference>
<dbReference type="Proteomes" id="UP001164539">
    <property type="component" value="Chromosome 11"/>
</dbReference>
<keyword evidence="2" id="KW-1185">Reference proteome</keyword>
<protein>
    <submittedName>
        <fullName evidence="1">Flap endonuclease GEN-like 2</fullName>
    </submittedName>
</protein>